<evidence type="ECO:0000259" key="1">
    <source>
        <dbReference type="Pfam" id="PF04717"/>
    </source>
</evidence>
<dbReference type="AlphaFoldDB" id="G5IB77"/>
<dbReference type="RefSeq" id="WP_006778785.1">
    <property type="nucleotide sequence ID" value="NZ_CP040506.1"/>
</dbReference>
<dbReference type="InterPro" id="IPR037026">
    <property type="entry name" value="Vgr_OB-fold_dom_sf"/>
</dbReference>
<dbReference type="Gene3D" id="2.40.50.230">
    <property type="entry name" value="Gp5 N-terminal domain"/>
    <property type="match status" value="1"/>
</dbReference>
<dbReference type="EMBL" id="ADLN01000006">
    <property type="protein sequence ID" value="EHI61184.1"/>
    <property type="molecule type" value="Genomic_DNA"/>
</dbReference>
<comment type="caution">
    <text evidence="2">The sequence shown here is derived from an EMBL/GenBank/DDBJ whole genome shotgun (WGS) entry which is preliminary data.</text>
</comment>
<evidence type="ECO:0000313" key="3">
    <source>
        <dbReference type="Proteomes" id="UP000005384"/>
    </source>
</evidence>
<keyword evidence="3" id="KW-1185">Reference proteome</keyword>
<reference evidence="2 3" key="1">
    <citation type="submission" date="2011-08" db="EMBL/GenBank/DDBJ databases">
        <title>The Genome Sequence of Clostridium hathewayi WAL-18680.</title>
        <authorList>
            <consortium name="The Broad Institute Genome Sequencing Platform"/>
            <person name="Earl A."/>
            <person name="Ward D."/>
            <person name="Feldgarden M."/>
            <person name="Gevers D."/>
            <person name="Finegold S.M."/>
            <person name="Summanen P.H."/>
            <person name="Molitoris D.R."/>
            <person name="Song M."/>
            <person name="Daigneault M."/>
            <person name="Allen-Vercoe E."/>
            <person name="Young S.K."/>
            <person name="Zeng Q."/>
            <person name="Gargeya S."/>
            <person name="Fitzgerald M."/>
            <person name="Haas B."/>
            <person name="Abouelleil A."/>
            <person name="Alvarado L."/>
            <person name="Arachchi H.M."/>
            <person name="Berlin A."/>
            <person name="Brown A."/>
            <person name="Chapman S.B."/>
            <person name="Chen Z."/>
            <person name="Dunbar C."/>
            <person name="Freedman E."/>
            <person name="Gearin G."/>
            <person name="Gellesch M."/>
            <person name="Goldberg J."/>
            <person name="Griggs A."/>
            <person name="Gujja S."/>
            <person name="Heiman D."/>
            <person name="Howarth C."/>
            <person name="Larson L."/>
            <person name="Lui A."/>
            <person name="MacDonald P.J.P."/>
            <person name="Montmayeur A."/>
            <person name="Murphy C."/>
            <person name="Neiman D."/>
            <person name="Pearson M."/>
            <person name="Priest M."/>
            <person name="Roberts A."/>
            <person name="Saif S."/>
            <person name="Shea T."/>
            <person name="Shenoy N."/>
            <person name="Sisk P."/>
            <person name="Stolte C."/>
            <person name="Sykes S."/>
            <person name="Wortman J."/>
            <person name="Nusbaum C."/>
            <person name="Birren B."/>
        </authorList>
    </citation>
    <scope>NUCLEOTIDE SEQUENCE [LARGE SCALE GENOMIC DNA]</scope>
    <source>
        <strain evidence="2 3">WAL-18680</strain>
    </source>
</reference>
<dbReference type="Proteomes" id="UP000005384">
    <property type="component" value="Unassembled WGS sequence"/>
</dbReference>
<gene>
    <name evidence="2" type="ORF">HMPREF9473_00799</name>
</gene>
<dbReference type="HOGENOM" id="CLU_019505_3_0_9"/>
<proteinExistence type="predicted"/>
<accession>G5IB77</accession>
<organism evidence="2 3">
    <name type="scientific">Hungatella hathewayi WAL-18680</name>
    <dbReference type="NCBI Taxonomy" id="742737"/>
    <lineage>
        <taxon>Bacteria</taxon>
        <taxon>Bacillati</taxon>
        <taxon>Bacillota</taxon>
        <taxon>Clostridia</taxon>
        <taxon>Lachnospirales</taxon>
        <taxon>Lachnospiraceae</taxon>
        <taxon>Hungatella</taxon>
    </lineage>
</organism>
<name>G5IB77_9FIRM</name>
<dbReference type="OrthoDB" id="9762420at2"/>
<dbReference type="InterPro" id="IPR006531">
    <property type="entry name" value="Gp5/Vgr_OB"/>
</dbReference>
<sequence>MSLYDVMDGMTERNVTKSVTGDNRMFGVAVGRVTKNYNKDAPGRVCVEILDRDHEANELLWVRVAMPYAGKKSGSYSMPEVGDLVIVIFLDGNFDSPIVYAAVFPDGSSTVSRYADEDNQYKALIDSCHGNRIVVEDNKEGDGDKDKVTIETAKKKHLFLMDNENMKVVMQDQNGKNRYEMRTEDGRTEIVAEKELVILVGDDISMKMGNGRITVKAKEVVFETSGQMKLQSNGTLSGKGAQVMMEGDSMVKLESSGILKIAGTPVKVG</sequence>
<evidence type="ECO:0000313" key="2">
    <source>
        <dbReference type="EMBL" id="EHI61184.1"/>
    </source>
</evidence>
<protein>
    <recommendedName>
        <fullName evidence="1">Gp5/Type VI secretion system Vgr protein OB-fold domain-containing protein</fullName>
    </recommendedName>
</protein>
<dbReference type="SUPFAM" id="SSF69255">
    <property type="entry name" value="gp5 N-terminal domain-like"/>
    <property type="match status" value="1"/>
</dbReference>
<dbReference type="PATRIC" id="fig|742737.3.peg.794"/>
<dbReference type="Pfam" id="PF04717">
    <property type="entry name" value="Phage_base_V"/>
    <property type="match status" value="1"/>
</dbReference>
<feature type="domain" description="Gp5/Type VI secretion system Vgr protein OB-fold" evidence="1">
    <location>
        <begin position="30"/>
        <end position="104"/>
    </location>
</feature>